<evidence type="ECO:0000313" key="9">
    <source>
        <dbReference type="EMBL" id="GEL46401.1"/>
    </source>
</evidence>
<feature type="transmembrane region" description="Helical" evidence="7">
    <location>
        <begin position="43"/>
        <end position="64"/>
    </location>
</feature>
<organism evidence="9 11">
    <name type="scientific">Cellulomonas hominis</name>
    <dbReference type="NCBI Taxonomy" id="156981"/>
    <lineage>
        <taxon>Bacteria</taxon>
        <taxon>Bacillati</taxon>
        <taxon>Actinomycetota</taxon>
        <taxon>Actinomycetes</taxon>
        <taxon>Micrococcales</taxon>
        <taxon>Cellulomonadaceae</taxon>
        <taxon>Cellulomonas</taxon>
    </lineage>
</organism>
<dbReference type="PANTHER" id="PTHR13887">
    <property type="entry name" value="GLUTATHIONE S-TRANSFERASE KAPPA"/>
    <property type="match status" value="1"/>
</dbReference>
<evidence type="ECO:0000256" key="1">
    <source>
        <dbReference type="ARBA" id="ARBA00005791"/>
    </source>
</evidence>
<dbReference type="InterPro" id="IPR036249">
    <property type="entry name" value="Thioredoxin-like_sf"/>
</dbReference>
<comment type="caution">
    <text evidence="9">The sequence shown here is derived from an EMBL/GenBank/DDBJ whole genome shotgun (WGS) entry which is preliminary data.</text>
</comment>
<evidence type="ECO:0000259" key="8">
    <source>
        <dbReference type="Pfam" id="PF13462"/>
    </source>
</evidence>
<dbReference type="InterPro" id="IPR012336">
    <property type="entry name" value="Thioredoxin-like_fold"/>
</dbReference>
<evidence type="ECO:0000256" key="3">
    <source>
        <dbReference type="ARBA" id="ARBA00023002"/>
    </source>
</evidence>
<dbReference type="EMBL" id="JACHDN010000001">
    <property type="protein sequence ID" value="MBB5472261.1"/>
    <property type="molecule type" value="Genomic_DNA"/>
</dbReference>
<keyword evidence="10" id="KW-0413">Isomerase</keyword>
<dbReference type="GO" id="GO:0016491">
    <property type="term" value="F:oxidoreductase activity"/>
    <property type="evidence" value="ECO:0007669"/>
    <property type="project" value="UniProtKB-KW"/>
</dbReference>
<dbReference type="Pfam" id="PF13462">
    <property type="entry name" value="Thioredoxin_4"/>
    <property type="match status" value="1"/>
</dbReference>
<dbReference type="GO" id="GO:0016853">
    <property type="term" value="F:isomerase activity"/>
    <property type="evidence" value="ECO:0007669"/>
    <property type="project" value="UniProtKB-KW"/>
</dbReference>
<evidence type="ECO:0000256" key="6">
    <source>
        <dbReference type="SAM" id="MobiDB-lite"/>
    </source>
</evidence>
<reference evidence="9 11" key="1">
    <citation type="submission" date="2019-07" db="EMBL/GenBank/DDBJ databases">
        <title>Whole genome shotgun sequence of Cellulomonas hominis NBRC 16055.</title>
        <authorList>
            <person name="Hosoyama A."/>
            <person name="Uohara A."/>
            <person name="Ohji S."/>
            <person name="Ichikawa N."/>
        </authorList>
    </citation>
    <scope>NUCLEOTIDE SEQUENCE [LARGE SCALE GENOMIC DNA]</scope>
    <source>
        <strain evidence="9 11">NBRC 16055</strain>
    </source>
</reference>
<keyword evidence="7" id="KW-0812">Transmembrane</keyword>
<sequence length="289" mass="30246">MPSTTPRPGSGAKPSKAERRDQAREQARQLREQQAKRDRRNKIVAIGGLSAAVIALIVVVVLVVNQANAPGIAYTGDDASTITLADTTAPSTANANGGIPVGADGAAGETAAVDDVVVSVYFDYMCPWCGRFEEANDAELKSLLAEGGVTVEYHPLAFLDQQSAGAEYSTRAGNAAAVVADQAPEQYSAFHSALFENQPEEGTKGLSDDEIADLAREAGVPDDVVEQFTATASGETWRTFAPWLAANNNQMVTDLGKLGTPAVLIDGEEFTGDLYTTGPLTEAIEAAKG</sequence>
<evidence type="ECO:0000256" key="5">
    <source>
        <dbReference type="ARBA" id="ARBA00023284"/>
    </source>
</evidence>
<keyword evidence="5" id="KW-0676">Redox-active center</keyword>
<accession>A0A511FAW4</accession>
<evidence type="ECO:0000313" key="11">
    <source>
        <dbReference type="Proteomes" id="UP000321723"/>
    </source>
</evidence>
<dbReference type="AlphaFoldDB" id="A0A511FAW4"/>
<reference evidence="10 12" key="2">
    <citation type="submission" date="2020-08" db="EMBL/GenBank/DDBJ databases">
        <title>Sequencing the genomes of 1000 actinobacteria strains.</title>
        <authorList>
            <person name="Klenk H.-P."/>
        </authorList>
    </citation>
    <scope>NUCLEOTIDE SEQUENCE [LARGE SCALE GENOMIC DNA]</scope>
    <source>
        <strain evidence="10 12">DSM 9581</strain>
    </source>
</reference>
<proteinExistence type="inferred from homology"/>
<gene>
    <name evidence="9" type="ORF">CHO01_15170</name>
    <name evidence="10" type="ORF">HNR08_000997</name>
</gene>
<protein>
    <submittedName>
        <fullName evidence="9">Membrane protein</fullName>
    </submittedName>
    <submittedName>
        <fullName evidence="10">Protein-disulfide isomerase</fullName>
    </submittedName>
</protein>
<feature type="domain" description="Thioredoxin-like fold" evidence="8">
    <location>
        <begin position="107"/>
        <end position="273"/>
    </location>
</feature>
<dbReference type="PANTHER" id="PTHR13887:SF14">
    <property type="entry name" value="DISULFIDE BOND FORMATION PROTEIN D"/>
    <property type="match status" value="1"/>
</dbReference>
<dbReference type="Gene3D" id="3.40.30.10">
    <property type="entry name" value="Glutaredoxin"/>
    <property type="match status" value="1"/>
</dbReference>
<keyword evidence="7" id="KW-1133">Transmembrane helix</keyword>
<keyword evidence="11" id="KW-1185">Reference proteome</keyword>
<dbReference type="Proteomes" id="UP000321723">
    <property type="component" value="Unassembled WGS sequence"/>
</dbReference>
<evidence type="ECO:0000256" key="2">
    <source>
        <dbReference type="ARBA" id="ARBA00022729"/>
    </source>
</evidence>
<keyword evidence="2" id="KW-0732">Signal</keyword>
<feature type="region of interest" description="Disordered" evidence="6">
    <location>
        <begin position="1"/>
        <end position="37"/>
    </location>
</feature>
<dbReference type="RefSeq" id="WP_146836008.1">
    <property type="nucleotide sequence ID" value="NZ_BJVQ01000015.1"/>
</dbReference>
<evidence type="ECO:0000256" key="4">
    <source>
        <dbReference type="ARBA" id="ARBA00023157"/>
    </source>
</evidence>
<evidence type="ECO:0000313" key="12">
    <source>
        <dbReference type="Proteomes" id="UP000564629"/>
    </source>
</evidence>
<keyword evidence="7" id="KW-0472">Membrane</keyword>
<dbReference type="SUPFAM" id="SSF52833">
    <property type="entry name" value="Thioredoxin-like"/>
    <property type="match status" value="1"/>
</dbReference>
<dbReference type="Proteomes" id="UP000564629">
    <property type="component" value="Unassembled WGS sequence"/>
</dbReference>
<name>A0A511FAW4_9CELL</name>
<comment type="similarity">
    <text evidence="1">Belongs to the thioredoxin family. DsbA subfamily.</text>
</comment>
<keyword evidence="4" id="KW-1015">Disulfide bond</keyword>
<evidence type="ECO:0000256" key="7">
    <source>
        <dbReference type="SAM" id="Phobius"/>
    </source>
</evidence>
<keyword evidence="3" id="KW-0560">Oxidoreductase</keyword>
<dbReference type="OrthoDB" id="117402at2"/>
<dbReference type="EMBL" id="BJVQ01000015">
    <property type="protein sequence ID" value="GEL46401.1"/>
    <property type="molecule type" value="Genomic_DNA"/>
</dbReference>
<feature type="compositionally biased region" description="Basic and acidic residues" evidence="6">
    <location>
        <begin position="15"/>
        <end position="36"/>
    </location>
</feature>
<evidence type="ECO:0000313" key="10">
    <source>
        <dbReference type="EMBL" id="MBB5472261.1"/>
    </source>
</evidence>